<sequence length="142" mass="15538">MTLEVIDVEDWDRPLPGNDPLANEYFRLCAAGTLTIERCPQCRSAQHYPRGICMSCGATPVFEAVSGLGTVYTFSVVRQNGVPPFKGMVPYVLALVDLDEGPRLMGNIVDCEPGEVAVGARVRAFVMRANPDVGIPQWRLAR</sequence>
<dbReference type="InterPro" id="IPR002878">
    <property type="entry name" value="ChsH2_C"/>
</dbReference>
<evidence type="ECO:0000313" key="4">
    <source>
        <dbReference type="Proteomes" id="UP001230908"/>
    </source>
</evidence>
<feature type="domain" description="ChsH2 C-terminal OB-fold" evidence="1">
    <location>
        <begin position="64"/>
        <end position="124"/>
    </location>
</feature>
<dbReference type="EMBL" id="JAVHUY010000022">
    <property type="protein sequence ID" value="MDQ7907492.1"/>
    <property type="molecule type" value="Genomic_DNA"/>
</dbReference>
<dbReference type="Pfam" id="PF01796">
    <property type="entry name" value="OB_ChsH2_C"/>
    <property type="match status" value="1"/>
</dbReference>
<evidence type="ECO:0000259" key="1">
    <source>
        <dbReference type="Pfam" id="PF01796"/>
    </source>
</evidence>
<dbReference type="RefSeq" id="WP_308714770.1">
    <property type="nucleotide sequence ID" value="NZ_JAVHUY010000022.1"/>
</dbReference>
<accession>A0ABU0ZNI6</accession>
<dbReference type="PANTHER" id="PTHR34075:SF5">
    <property type="entry name" value="BLR3430 PROTEIN"/>
    <property type="match status" value="1"/>
</dbReference>
<evidence type="ECO:0000259" key="2">
    <source>
        <dbReference type="Pfam" id="PF12172"/>
    </source>
</evidence>
<dbReference type="InterPro" id="IPR012340">
    <property type="entry name" value="NA-bd_OB-fold"/>
</dbReference>
<proteinExistence type="predicted"/>
<comment type="caution">
    <text evidence="3">The sequence shown here is derived from an EMBL/GenBank/DDBJ whole genome shotgun (WGS) entry which is preliminary data.</text>
</comment>
<organism evidence="3 4">
    <name type="scientific">Phytohabitans maris</name>
    <dbReference type="NCBI Taxonomy" id="3071409"/>
    <lineage>
        <taxon>Bacteria</taxon>
        <taxon>Bacillati</taxon>
        <taxon>Actinomycetota</taxon>
        <taxon>Actinomycetes</taxon>
        <taxon>Micromonosporales</taxon>
        <taxon>Micromonosporaceae</taxon>
    </lineage>
</organism>
<dbReference type="InterPro" id="IPR022002">
    <property type="entry name" value="ChsH2_Znr"/>
</dbReference>
<name>A0ABU0ZNI6_9ACTN</name>
<keyword evidence="4" id="KW-1185">Reference proteome</keyword>
<feature type="domain" description="ChsH2 rubredoxin-like zinc ribbon" evidence="2">
    <location>
        <begin position="29"/>
        <end position="59"/>
    </location>
</feature>
<gene>
    <name evidence="3" type="ORF">RB614_23515</name>
</gene>
<dbReference type="Proteomes" id="UP001230908">
    <property type="component" value="Unassembled WGS sequence"/>
</dbReference>
<dbReference type="Pfam" id="PF12172">
    <property type="entry name" value="zf-ChsH2"/>
    <property type="match status" value="1"/>
</dbReference>
<reference evidence="3 4" key="1">
    <citation type="submission" date="2023-08" db="EMBL/GenBank/DDBJ databases">
        <title>Phytohabitans sansha sp. nov., isolated from marine sediment.</title>
        <authorList>
            <person name="Zhao Y."/>
            <person name="Yi K."/>
        </authorList>
    </citation>
    <scope>NUCLEOTIDE SEQUENCE [LARGE SCALE GENOMIC DNA]</scope>
    <source>
        <strain evidence="3 4">ZYX-F-186</strain>
    </source>
</reference>
<dbReference type="PANTHER" id="PTHR34075">
    <property type="entry name" value="BLR3430 PROTEIN"/>
    <property type="match status" value="1"/>
</dbReference>
<evidence type="ECO:0000313" key="3">
    <source>
        <dbReference type="EMBL" id="MDQ7907492.1"/>
    </source>
</evidence>
<dbReference type="SUPFAM" id="SSF50249">
    <property type="entry name" value="Nucleic acid-binding proteins"/>
    <property type="match status" value="1"/>
</dbReference>
<dbReference type="InterPro" id="IPR052513">
    <property type="entry name" value="Thioester_dehydratase-like"/>
</dbReference>
<protein>
    <submittedName>
        <fullName evidence="3">Zn-ribbon domain-containing OB-fold protein</fullName>
    </submittedName>
</protein>